<dbReference type="PROSITE" id="PS50181">
    <property type="entry name" value="FBOX"/>
    <property type="match status" value="1"/>
</dbReference>
<keyword evidence="3" id="KW-1185">Reference proteome</keyword>
<proteinExistence type="predicted"/>
<feature type="domain" description="F-box" evidence="1">
    <location>
        <begin position="1"/>
        <end position="47"/>
    </location>
</feature>
<dbReference type="Proteomes" id="UP001590951">
    <property type="component" value="Unassembled WGS sequence"/>
</dbReference>
<accession>A0ABR4B7Q8</accession>
<dbReference type="InterPro" id="IPR036047">
    <property type="entry name" value="F-box-like_dom_sf"/>
</dbReference>
<organism evidence="2 3">
    <name type="scientific">Lepraria finkii</name>
    <dbReference type="NCBI Taxonomy" id="1340010"/>
    <lineage>
        <taxon>Eukaryota</taxon>
        <taxon>Fungi</taxon>
        <taxon>Dikarya</taxon>
        <taxon>Ascomycota</taxon>
        <taxon>Pezizomycotina</taxon>
        <taxon>Lecanoromycetes</taxon>
        <taxon>OSLEUM clade</taxon>
        <taxon>Lecanoromycetidae</taxon>
        <taxon>Lecanorales</taxon>
        <taxon>Lecanorineae</taxon>
        <taxon>Stereocaulaceae</taxon>
        <taxon>Lepraria</taxon>
    </lineage>
</organism>
<evidence type="ECO:0000313" key="2">
    <source>
        <dbReference type="EMBL" id="KAL2053885.1"/>
    </source>
</evidence>
<dbReference type="EMBL" id="JBHFEH010000018">
    <property type="protein sequence ID" value="KAL2053885.1"/>
    <property type="molecule type" value="Genomic_DNA"/>
</dbReference>
<evidence type="ECO:0000313" key="3">
    <source>
        <dbReference type="Proteomes" id="UP001590951"/>
    </source>
</evidence>
<evidence type="ECO:0000259" key="1">
    <source>
        <dbReference type="PROSITE" id="PS50181"/>
    </source>
</evidence>
<gene>
    <name evidence="2" type="ORF">ABVK25_005814</name>
</gene>
<dbReference type="SUPFAM" id="SSF81383">
    <property type="entry name" value="F-box domain"/>
    <property type="match status" value="1"/>
</dbReference>
<dbReference type="InterPro" id="IPR001810">
    <property type="entry name" value="F-box_dom"/>
</dbReference>
<name>A0ABR4B7Q8_9LECA</name>
<sequence>MDATTSLPNEIWLEILGYCSKKDLKTVRLTGKKYLEMLVSQQLFTAAYVAARRDVLDIFKKLTTVNDISS</sequence>
<protein>
    <recommendedName>
        <fullName evidence="1">F-box domain-containing protein</fullName>
    </recommendedName>
</protein>
<reference evidence="2 3" key="1">
    <citation type="submission" date="2024-09" db="EMBL/GenBank/DDBJ databases">
        <title>Rethinking Asexuality: The Enigmatic Case of Functional Sexual Genes in Lepraria (Stereocaulaceae).</title>
        <authorList>
            <person name="Doellman M."/>
            <person name="Sun Y."/>
            <person name="Barcenas-Pena A."/>
            <person name="Lumbsch H.T."/>
            <person name="Grewe F."/>
        </authorList>
    </citation>
    <scope>NUCLEOTIDE SEQUENCE [LARGE SCALE GENOMIC DNA]</scope>
    <source>
        <strain evidence="2 3">Grewe 0041</strain>
    </source>
</reference>
<comment type="caution">
    <text evidence="2">The sequence shown here is derived from an EMBL/GenBank/DDBJ whole genome shotgun (WGS) entry which is preliminary data.</text>
</comment>